<reference evidence="2 3" key="1">
    <citation type="journal article" date="2023" name="Mol. Phylogenet. Evol.">
        <title>Genome-scale phylogeny and comparative genomics of the fungal order Sordariales.</title>
        <authorList>
            <person name="Hensen N."/>
            <person name="Bonometti L."/>
            <person name="Westerberg I."/>
            <person name="Brannstrom I.O."/>
            <person name="Guillou S."/>
            <person name="Cros-Aarteil S."/>
            <person name="Calhoun S."/>
            <person name="Haridas S."/>
            <person name="Kuo A."/>
            <person name="Mondo S."/>
            <person name="Pangilinan J."/>
            <person name="Riley R."/>
            <person name="LaButti K."/>
            <person name="Andreopoulos B."/>
            <person name="Lipzen A."/>
            <person name="Chen C."/>
            <person name="Yan M."/>
            <person name="Daum C."/>
            <person name="Ng V."/>
            <person name="Clum A."/>
            <person name="Steindorff A."/>
            <person name="Ohm R.A."/>
            <person name="Martin F."/>
            <person name="Silar P."/>
            <person name="Natvig D.O."/>
            <person name="Lalanne C."/>
            <person name="Gautier V."/>
            <person name="Ament-Velasquez S.L."/>
            <person name="Kruys A."/>
            <person name="Hutchinson M.I."/>
            <person name="Powell A.J."/>
            <person name="Barry K."/>
            <person name="Miller A.N."/>
            <person name="Grigoriev I.V."/>
            <person name="Debuchy R."/>
            <person name="Gladieux P."/>
            <person name="Hiltunen Thoren M."/>
            <person name="Johannesson H."/>
        </authorList>
    </citation>
    <scope>NUCLEOTIDE SEQUENCE [LARGE SCALE GENOMIC DNA]</scope>
    <source>
        <strain evidence="2 3">FGSC 10403</strain>
    </source>
</reference>
<feature type="compositionally biased region" description="Basic and acidic residues" evidence="1">
    <location>
        <begin position="70"/>
        <end position="87"/>
    </location>
</feature>
<gene>
    <name evidence="2" type="ORF">B0T23DRAFT_208446</name>
</gene>
<evidence type="ECO:0000313" key="2">
    <source>
        <dbReference type="EMBL" id="KAK3487526.1"/>
    </source>
</evidence>
<evidence type="ECO:0000256" key="1">
    <source>
        <dbReference type="SAM" id="MobiDB-lite"/>
    </source>
</evidence>
<dbReference type="EMBL" id="JAULSX010000007">
    <property type="protein sequence ID" value="KAK3487526.1"/>
    <property type="molecule type" value="Genomic_DNA"/>
</dbReference>
<comment type="caution">
    <text evidence="2">The sequence shown here is derived from an EMBL/GenBank/DDBJ whole genome shotgun (WGS) entry which is preliminary data.</text>
</comment>
<dbReference type="RefSeq" id="XP_062689653.1">
    <property type="nucleotide sequence ID" value="XM_062833506.1"/>
</dbReference>
<protein>
    <submittedName>
        <fullName evidence="2">Uncharacterized protein</fullName>
    </submittedName>
</protein>
<sequence>MSSTKTAAPSSIITSAPYSDLTETLTKSPTSSTSPATTRSKSHSQSSTSSSSSDAYAQRAMDHTSTWQPKLDRRQSWSQEQYKHEMQLRSGSTGGSVRKVGEEGFTEGGHGY</sequence>
<dbReference type="GeneID" id="87871128"/>
<evidence type="ECO:0000313" key="3">
    <source>
        <dbReference type="Proteomes" id="UP001285908"/>
    </source>
</evidence>
<accession>A0AAJ0I1S2</accession>
<keyword evidence="3" id="KW-1185">Reference proteome</keyword>
<feature type="region of interest" description="Disordered" evidence="1">
    <location>
        <begin position="1"/>
        <end position="112"/>
    </location>
</feature>
<proteinExistence type="predicted"/>
<organism evidence="2 3">
    <name type="scientific">Neurospora hispaniola</name>
    <dbReference type="NCBI Taxonomy" id="588809"/>
    <lineage>
        <taxon>Eukaryota</taxon>
        <taxon>Fungi</taxon>
        <taxon>Dikarya</taxon>
        <taxon>Ascomycota</taxon>
        <taxon>Pezizomycotina</taxon>
        <taxon>Sordariomycetes</taxon>
        <taxon>Sordariomycetidae</taxon>
        <taxon>Sordariales</taxon>
        <taxon>Sordariaceae</taxon>
        <taxon>Neurospora</taxon>
    </lineage>
</organism>
<dbReference type="Proteomes" id="UP001285908">
    <property type="component" value="Unassembled WGS sequence"/>
</dbReference>
<name>A0AAJ0I1S2_9PEZI</name>
<feature type="compositionally biased region" description="Low complexity" evidence="1">
    <location>
        <begin position="21"/>
        <end position="53"/>
    </location>
</feature>
<dbReference type="AlphaFoldDB" id="A0AAJ0I1S2"/>
<feature type="compositionally biased region" description="Polar residues" evidence="1">
    <location>
        <begin position="1"/>
        <end position="17"/>
    </location>
</feature>